<accession>A0A4R1RHQ9</accession>
<dbReference type="OrthoDB" id="9788959at2"/>
<sequence length="285" mass="33236">MRKILIPTDFSENAMNAIKFAMDLFKCEVSEFYIMHVYQDEIYADESTLTNTKLDDLKAIVSKKSEEALEKTIAKIKAFSQNPRHTYNAISANNLLTEEADKIVDDQNIDLIVMGTKGKTNDKKITFGSHTLQVLKYVQCPVLAIPENYKYANPTHVLFPTNYMIPYKRRELKLLCEMVSPFRVELDMLYISKSEQLSVRQQDNQNFIKEELCKNKINFKIIKSKHIINTVYTYIKENHVDMLVMVNTRHSFLENILFQSTTIDELSLNLDIPFLTLQNMRRNII</sequence>
<gene>
    <name evidence="3" type="ORF">EV196_105257</name>
</gene>
<protein>
    <submittedName>
        <fullName evidence="3">Nucleotide-binding universal stress UspA family protein</fullName>
    </submittedName>
</protein>
<dbReference type="CDD" id="cd00293">
    <property type="entry name" value="USP-like"/>
    <property type="match status" value="1"/>
</dbReference>
<feature type="domain" description="UspA" evidence="2">
    <location>
        <begin position="1"/>
        <end position="146"/>
    </location>
</feature>
<dbReference type="SUPFAM" id="SSF52402">
    <property type="entry name" value="Adenine nucleotide alpha hydrolases-like"/>
    <property type="match status" value="2"/>
</dbReference>
<name>A0A4R1RHQ9_9FLAO</name>
<dbReference type="AlphaFoldDB" id="A0A4R1RHQ9"/>
<dbReference type="InterPro" id="IPR006015">
    <property type="entry name" value="Universal_stress_UspA"/>
</dbReference>
<dbReference type="EMBL" id="SLUP01000005">
    <property type="protein sequence ID" value="TCL65594.1"/>
    <property type="molecule type" value="Genomic_DNA"/>
</dbReference>
<comment type="similarity">
    <text evidence="1">Belongs to the universal stress protein A family.</text>
</comment>
<organism evidence="3 4">
    <name type="scientific">Mariniflexile fucanivorans</name>
    <dbReference type="NCBI Taxonomy" id="264023"/>
    <lineage>
        <taxon>Bacteria</taxon>
        <taxon>Pseudomonadati</taxon>
        <taxon>Bacteroidota</taxon>
        <taxon>Flavobacteriia</taxon>
        <taxon>Flavobacteriales</taxon>
        <taxon>Flavobacteriaceae</taxon>
        <taxon>Mariniflexile</taxon>
    </lineage>
</organism>
<dbReference type="PRINTS" id="PR01438">
    <property type="entry name" value="UNVRSLSTRESS"/>
</dbReference>
<dbReference type="PANTHER" id="PTHR46268">
    <property type="entry name" value="STRESS RESPONSE PROTEIN NHAX"/>
    <property type="match status" value="1"/>
</dbReference>
<keyword evidence="4" id="KW-1185">Reference proteome</keyword>
<dbReference type="Pfam" id="PF00582">
    <property type="entry name" value="Usp"/>
    <property type="match status" value="1"/>
</dbReference>
<dbReference type="InterPro" id="IPR006016">
    <property type="entry name" value="UspA"/>
</dbReference>
<dbReference type="PANTHER" id="PTHR46268:SF6">
    <property type="entry name" value="UNIVERSAL STRESS PROTEIN UP12"/>
    <property type="match status" value="1"/>
</dbReference>
<evidence type="ECO:0000259" key="2">
    <source>
        <dbReference type="Pfam" id="PF00582"/>
    </source>
</evidence>
<evidence type="ECO:0000313" key="4">
    <source>
        <dbReference type="Proteomes" id="UP000295455"/>
    </source>
</evidence>
<dbReference type="RefSeq" id="WP_132218003.1">
    <property type="nucleotide sequence ID" value="NZ_OX156936.1"/>
</dbReference>
<proteinExistence type="inferred from homology"/>
<dbReference type="Gene3D" id="3.40.50.12370">
    <property type="match status" value="1"/>
</dbReference>
<dbReference type="Proteomes" id="UP000295455">
    <property type="component" value="Unassembled WGS sequence"/>
</dbReference>
<evidence type="ECO:0000313" key="3">
    <source>
        <dbReference type="EMBL" id="TCL65594.1"/>
    </source>
</evidence>
<evidence type="ECO:0000256" key="1">
    <source>
        <dbReference type="ARBA" id="ARBA00008791"/>
    </source>
</evidence>
<comment type="caution">
    <text evidence="3">The sequence shown here is derived from an EMBL/GenBank/DDBJ whole genome shotgun (WGS) entry which is preliminary data.</text>
</comment>
<reference evidence="3 4" key="1">
    <citation type="submission" date="2019-03" db="EMBL/GenBank/DDBJ databases">
        <title>Genomic Encyclopedia of Type Strains, Phase IV (KMG-IV): sequencing the most valuable type-strain genomes for metagenomic binning, comparative biology and taxonomic classification.</title>
        <authorList>
            <person name="Goeker M."/>
        </authorList>
    </citation>
    <scope>NUCLEOTIDE SEQUENCE [LARGE SCALE GENOMIC DNA]</scope>
    <source>
        <strain evidence="3 4">DSM 18792</strain>
    </source>
</reference>